<keyword evidence="7" id="KW-1185">Reference proteome</keyword>
<dbReference type="InterPro" id="IPR050339">
    <property type="entry name" value="CC_SR_Kinase"/>
</dbReference>
<dbReference type="Proteomes" id="UP000694864">
    <property type="component" value="Chromosome 4"/>
</dbReference>
<keyword evidence="1" id="KW-0808">Transferase</keyword>
<keyword evidence="2 5" id="KW-0547">Nucleotide-binding</keyword>
<dbReference type="PROSITE" id="PS00107">
    <property type="entry name" value="PROTEIN_KINASE_ATP"/>
    <property type="match status" value="1"/>
</dbReference>
<dbReference type="PROSITE" id="PS50011">
    <property type="entry name" value="PROTEIN_KINASE_DOM"/>
    <property type="match status" value="1"/>
</dbReference>
<proteinExistence type="predicted"/>
<accession>A0ABM1RMN3</accession>
<feature type="binding site" evidence="5">
    <location>
        <position position="125"/>
    </location>
    <ligand>
        <name>ATP</name>
        <dbReference type="ChEBI" id="CHEBI:30616"/>
    </ligand>
</feature>
<dbReference type="SUPFAM" id="SSF56112">
    <property type="entry name" value="Protein kinase-like (PK-like)"/>
    <property type="match status" value="1"/>
</dbReference>
<evidence type="ECO:0000256" key="3">
    <source>
        <dbReference type="ARBA" id="ARBA00022777"/>
    </source>
</evidence>
<dbReference type="InterPro" id="IPR011009">
    <property type="entry name" value="Kinase-like_dom_sf"/>
</dbReference>
<evidence type="ECO:0000313" key="7">
    <source>
        <dbReference type="Proteomes" id="UP000694864"/>
    </source>
</evidence>
<gene>
    <name evidence="8" type="primary">LOC109125160</name>
</gene>
<protein>
    <submittedName>
        <fullName evidence="8">EIF-2-alpha kinase GCN2-like</fullName>
    </submittedName>
</protein>
<evidence type="ECO:0000256" key="5">
    <source>
        <dbReference type="PROSITE-ProRule" id="PRU10141"/>
    </source>
</evidence>
<feature type="domain" description="Protein kinase" evidence="6">
    <location>
        <begin position="95"/>
        <end position="392"/>
    </location>
</feature>
<organism evidence="7 8">
    <name type="scientific">Camelina sativa</name>
    <name type="common">False flax</name>
    <name type="synonym">Myagrum sativum</name>
    <dbReference type="NCBI Taxonomy" id="90675"/>
    <lineage>
        <taxon>Eukaryota</taxon>
        <taxon>Viridiplantae</taxon>
        <taxon>Streptophyta</taxon>
        <taxon>Embryophyta</taxon>
        <taxon>Tracheophyta</taxon>
        <taxon>Spermatophyta</taxon>
        <taxon>Magnoliopsida</taxon>
        <taxon>eudicotyledons</taxon>
        <taxon>Gunneridae</taxon>
        <taxon>Pentapetalae</taxon>
        <taxon>rosids</taxon>
        <taxon>malvids</taxon>
        <taxon>Brassicales</taxon>
        <taxon>Brassicaceae</taxon>
        <taxon>Camelineae</taxon>
        <taxon>Camelina</taxon>
    </lineage>
</organism>
<evidence type="ECO:0000313" key="8">
    <source>
        <dbReference type="RefSeq" id="XP_019100271.1"/>
    </source>
</evidence>
<keyword evidence="3" id="KW-0418">Kinase</keyword>
<dbReference type="RefSeq" id="XP_019100271.1">
    <property type="nucleotide sequence ID" value="XM_019244726.1"/>
</dbReference>
<dbReference type="Gene3D" id="1.10.510.10">
    <property type="entry name" value="Transferase(Phosphotransferase) domain 1"/>
    <property type="match status" value="1"/>
</dbReference>
<dbReference type="InterPro" id="IPR000719">
    <property type="entry name" value="Prot_kinase_dom"/>
</dbReference>
<sequence length="392" mass="43968">MRLGCIEEGVESLKIRCSPGYAGDFRITSEKGFSAADARSLFSLFGDQSAVDVPLLVSEMVNAARNFVSTIIRDEEPEDKKKNIGRGSLTYFNRFKEMGVIGSGSFAHVALCWHKKEEKFYAVKKIRLGVKELNSQAVQEVRVLKKMNHPHVVTCYDTWCERGFINSLTHENSSATASSNKSSSANIPDEEAFCQYIQMEFCPLTLREFLDRYDFSQGNFVWQAFEQIVVALDHIHKGGVVHLDINPRNIFLDFEDKVKIADFGLAKSTEKSTVGPISEDTSYSCSGQPGTGVYRAPEVLAVAVDETKKKKISEKADMFSLGIILFEMWYKFGESGHERIRVCTDIGTDRVLPAEWSKAHPRQASLILELTATEPSDRPSAKQVLEQLRNHS</sequence>
<evidence type="ECO:0000256" key="4">
    <source>
        <dbReference type="ARBA" id="ARBA00022840"/>
    </source>
</evidence>
<evidence type="ECO:0000259" key="6">
    <source>
        <dbReference type="PROSITE" id="PS50011"/>
    </source>
</evidence>
<reference evidence="8" key="2">
    <citation type="submission" date="2025-08" db="UniProtKB">
        <authorList>
            <consortium name="RefSeq"/>
        </authorList>
    </citation>
    <scope>IDENTIFICATION</scope>
    <source>
        <tissue evidence="8">Leaf</tissue>
    </source>
</reference>
<evidence type="ECO:0000256" key="2">
    <source>
        <dbReference type="ARBA" id="ARBA00022741"/>
    </source>
</evidence>
<dbReference type="PANTHER" id="PTHR11042">
    <property type="entry name" value="EUKARYOTIC TRANSLATION INITIATION FACTOR 2-ALPHA KINASE EIF2-ALPHA KINASE -RELATED"/>
    <property type="match status" value="1"/>
</dbReference>
<dbReference type="Pfam" id="PF00069">
    <property type="entry name" value="Pkinase"/>
    <property type="match status" value="1"/>
</dbReference>
<dbReference type="GeneID" id="109125160"/>
<reference evidence="7" key="1">
    <citation type="journal article" date="2014" name="Nat. Commun.">
        <title>The emerging biofuel crop Camelina sativa retains a highly undifferentiated hexaploid genome structure.</title>
        <authorList>
            <person name="Kagale S."/>
            <person name="Koh C."/>
            <person name="Nixon J."/>
            <person name="Bollina V."/>
            <person name="Clarke W.E."/>
            <person name="Tuteja R."/>
            <person name="Spillane C."/>
            <person name="Robinson S.J."/>
            <person name="Links M.G."/>
            <person name="Clarke C."/>
            <person name="Higgins E.E."/>
            <person name="Huebert T."/>
            <person name="Sharpe A.G."/>
            <person name="Parkin I.A."/>
        </authorList>
    </citation>
    <scope>NUCLEOTIDE SEQUENCE [LARGE SCALE GENOMIC DNA]</scope>
    <source>
        <strain evidence="7">cv. DH55</strain>
    </source>
</reference>
<name>A0ABM1RMN3_CAMSA</name>
<dbReference type="PANTHER" id="PTHR11042:SF136">
    <property type="entry name" value="EIF-2-ALPHA KINASE GCN2"/>
    <property type="match status" value="1"/>
</dbReference>
<evidence type="ECO:0000256" key="1">
    <source>
        <dbReference type="ARBA" id="ARBA00022679"/>
    </source>
</evidence>
<dbReference type="InterPro" id="IPR017441">
    <property type="entry name" value="Protein_kinase_ATP_BS"/>
</dbReference>
<keyword evidence="4 5" id="KW-0067">ATP-binding</keyword>
<dbReference type="Gene3D" id="3.30.200.20">
    <property type="entry name" value="Phosphorylase Kinase, domain 1"/>
    <property type="match status" value="1"/>
</dbReference>